<dbReference type="CDD" id="cd18791">
    <property type="entry name" value="SF2_C_RHA"/>
    <property type="match status" value="1"/>
</dbReference>
<feature type="domain" description="Helicase C-terminal" evidence="8">
    <location>
        <begin position="550"/>
        <end position="725"/>
    </location>
</feature>
<keyword evidence="2" id="KW-0547">Nucleotide-binding</keyword>
<feature type="domain" description="Helicase ATP-binding" evidence="7">
    <location>
        <begin position="350"/>
        <end position="525"/>
    </location>
</feature>
<dbReference type="PANTHER" id="PTHR18934">
    <property type="entry name" value="ATP-DEPENDENT RNA HELICASE"/>
    <property type="match status" value="1"/>
</dbReference>
<keyword evidence="4" id="KW-0347">Helicase</keyword>
<evidence type="ECO:0000313" key="10">
    <source>
        <dbReference type="Proteomes" id="UP001295794"/>
    </source>
</evidence>
<dbReference type="SUPFAM" id="SSF52540">
    <property type="entry name" value="P-loop containing nucleoside triphosphate hydrolases"/>
    <property type="match status" value="1"/>
</dbReference>
<dbReference type="SMART" id="SM00847">
    <property type="entry name" value="HA2"/>
    <property type="match status" value="1"/>
</dbReference>
<dbReference type="Gene3D" id="1.20.120.1080">
    <property type="match status" value="1"/>
</dbReference>
<dbReference type="GO" id="GO:0003725">
    <property type="term" value="F:double-stranded RNA binding"/>
    <property type="evidence" value="ECO:0007669"/>
    <property type="project" value="TreeGrafter"/>
</dbReference>
<evidence type="ECO:0000256" key="3">
    <source>
        <dbReference type="ARBA" id="ARBA00022801"/>
    </source>
</evidence>
<evidence type="ECO:0000256" key="2">
    <source>
        <dbReference type="ARBA" id="ARBA00022741"/>
    </source>
</evidence>
<dbReference type="InterPro" id="IPR001650">
    <property type="entry name" value="Helicase_C-like"/>
</dbReference>
<dbReference type="GO" id="GO:0005524">
    <property type="term" value="F:ATP binding"/>
    <property type="evidence" value="ECO:0007669"/>
    <property type="project" value="UniProtKB-KW"/>
</dbReference>
<keyword evidence="10" id="KW-1185">Reference proteome</keyword>
<evidence type="ECO:0000259" key="8">
    <source>
        <dbReference type="PROSITE" id="PS51194"/>
    </source>
</evidence>
<dbReference type="PROSITE" id="PS00690">
    <property type="entry name" value="DEAH_ATP_HELICASE"/>
    <property type="match status" value="1"/>
</dbReference>
<dbReference type="GO" id="GO:1990904">
    <property type="term" value="C:ribonucleoprotein complex"/>
    <property type="evidence" value="ECO:0007669"/>
    <property type="project" value="UniProtKB-ARBA"/>
</dbReference>
<dbReference type="AlphaFoldDB" id="A0AAD2I0T7"/>
<dbReference type="InterPro" id="IPR014001">
    <property type="entry name" value="Helicase_ATP-bd"/>
</dbReference>
<dbReference type="Gene3D" id="3.40.50.300">
    <property type="entry name" value="P-loop containing nucleotide triphosphate hydrolases"/>
    <property type="match status" value="2"/>
</dbReference>
<name>A0AAD2I0T7_9AGAR</name>
<evidence type="ECO:0000259" key="7">
    <source>
        <dbReference type="PROSITE" id="PS51192"/>
    </source>
</evidence>
<evidence type="ECO:0000313" key="9">
    <source>
        <dbReference type="EMBL" id="CAK5284328.1"/>
    </source>
</evidence>
<evidence type="ECO:0000256" key="6">
    <source>
        <dbReference type="ARBA" id="ARBA00047984"/>
    </source>
</evidence>
<dbReference type="EMBL" id="CAVNYO010000478">
    <property type="protein sequence ID" value="CAK5284328.1"/>
    <property type="molecule type" value="Genomic_DNA"/>
</dbReference>
<dbReference type="PROSITE" id="PS51192">
    <property type="entry name" value="HELICASE_ATP_BIND_1"/>
    <property type="match status" value="1"/>
</dbReference>
<dbReference type="PROSITE" id="PS51194">
    <property type="entry name" value="HELICASE_CTER"/>
    <property type="match status" value="1"/>
</dbReference>
<keyword evidence="3" id="KW-0378">Hydrolase</keyword>
<dbReference type="SMART" id="SM00490">
    <property type="entry name" value="HELICc"/>
    <property type="match status" value="1"/>
</dbReference>
<dbReference type="InterPro" id="IPR011709">
    <property type="entry name" value="DEAD-box_helicase_OB_fold"/>
</dbReference>
<protein>
    <recommendedName>
        <fullName evidence="1">RNA helicase</fullName>
        <ecNumber evidence="1">3.6.4.13</ecNumber>
    </recommendedName>
</protein>
<dbReference type="InterPro" id="IPR007502">
    <property type="entry name" value="Helicase-assoc_dom"/>
</dbReference>
<dbReference type="Pfam" id="PF21010">
    <property type="entry name" value="HA2_C"/>
    <property type="match status" value="1"/>
</dbReference>
<dbReference type="GO" id="GO:0016787">
    <property type="term" value="F:hydrolase activity"/>
    <property type="evidence" value="ECO:0007669"/>
    <property type="project" value="UniProtKB-KW"/>
</dbReference>
<evidence type="ECO:0000256" key="5">
    <source>
        <dbReference type="ARBA" id="ARBA00022840"/>
    </source>
</evidence>
<dbReference type="Pfam" id="PF07717">
    <property type="entry name" value="OB_NTP_bind"/>
    <property type="match status" value="1"/>
</dbReference>
<evidence type="ECO:0000256" key="1">
    <source>
        <dbReference type="ARBA" id="ARBA00012552"/>
    </source>
</evidence>
<dbReference type="EC" id="3.6.4.13" evidence="1"/>
<gene>
    <name evidence="9" type="ORF">MYCIT1_LOCUS37493</name>
</gene>
<dbReference type="InterPro" id="IPR048333">
    <property type="entry name" value="HA2_WH"/>
</dbReference>
<dbReference type="GO" id="GO:0003724">
    <property type="term" value="F:RNA helicase activity"/>
    <property type="evidence" value="ECO:0007669"/>
    <property type="project" value="UniProtKB-EC"/>
</dbReference>
<evidence type="ECO:0000256" key="4">
    <source>
        <dbReference type="ARBA" id="ARBA00022806"/>
    </source>
</evidence>
<dbReference type="FunFam" id="3.40.50.300:FF:000145">
    <property type="entry name" value="probable ATP-dependent RNA helicase DHX40"/>
    <property type="match status" value="1"/>
</dbReference>
<dbReference type="PANTHER" id="PTHR18934:SF118">
    <property type="entry name" value="ATP-DEPENDENT RNA HELICASE DHX33"/>
    <property type="match status" value="1"/>
</dbReference>
<sequence>MSAFSGSLHKFTPYCPTEVRMTLDQLPPELLILLPFHLDTIKDVLSLSSCSRALYLSCSHPDDRVIPRLAAGSGESLFRPHPNLLTAAMARKLANWAVDGDSENRRYRLEVAIQNGVEGLLSLMVDVVTLSMVEVRALKVYEREVLSRVSLHPSGEGTNGNDLERLALLSWITYGELFHHSIEVGQHTVKPLSTVTRLKWIVFCMPDVYCYWNLAFSDFSRRLKAAAKDKYKTSQQQRAMLDLIDAYPGLNPKRWRALLEEEEESYRATQLAVSASHAEDNVRKVKKVFQSYDDDGSLLTEDLRQSSGDRWVYAPTPALADDLYMTLWGERTSNTQSWTEEMVESKDALMEEIRKNNVTVLLGETGSGKTTQVPQYLLECGLAGSGIIGVTQPRKVAATSLAARVSEEQGTVLGRLVGYSVRFDEQCGPETRVKYMTDGMLTRELLGDPLLTKYSVLIIDEAHERTLRTDLLLANLKRILRERNGDSQGKGKGRPNPLKVVIMSATLDAEKFSKFFSDAKIIYVKGRQHPVKVYHAAQSQTDYVEAASRTFFQIHVDQGPGDVLIFLPGQEDIESLQLSIEDFARKLPPDHAQVLVVPMFAALQQTQMQRIFTPTPRKVRKCILATNIAETSITIPGVRYVIDTGKSKEKRYLAGSNGGGFDTLLTRDITKSNAMQRAGRAGREGPGVCYRLFTEDAFSVMHDSPEPEILRCSLSQAMLHLFCLGQDLQELDLMDAPNAEALSAALRTLFLLGALDSHRAVTPLGRVMASFPLEPAFARALVASAELSCTTEVLDIVSVLSASSKIWLDVTDKRADILEARRKVTHPTGDHMTILNTVRTYRAVGGETEDKVARTARKEWARQHYVNERTIREATAIREQLRECCSRAGIDWRSSCGDLDEPVLMSLAHGLAPNSALIGPDGSYKQIMGHSVVKIHPSSSVADKKFPAIIFDELVYTNQVYARGVSSISKTFFAKHGVLSQRAV</sequence>
<proteinExistence type="predicted"/>
<dbReference type="SMART" id="SM00487">
    <property type="entry name" value="DEXDc"/>
    <property type="match status" value="1"/>
</dbReference>
<dbReference type="InterPro" id="IPR002464">
    <property type="entry name" value="DNA/RNA_helicase_DEAH_CS"/>
</dbReference>
<organism evidence="9 10">
    <name type="scientific">Mycena citricolor</name>
    <dbReference type="NCBI Taxonomy" id="2018698"/>
    <lineage>
        <taxon>Eukaryota</taxon>
        <taxon>Fungi</taxon>
        <taxon>Dikarya</taxon>
        <taxon>Basidiomycota</taxon>
        <taxon>Agaricomycotina</taxon>
        <taxon>Agaricomycetes</taxon>
        <taxon>Agaricomycetidae</taxon>
        <taxon>Agaricales</taxon>
        <taxon>Marasmiineae</taxon>
        <taxon>Mycenaceae</taxon>
        <taxon>Mycena</taxon>
    </lineage>
</organism>
<reference evidence="9" key="1">
    <citation type="submission" date="2023-11" db="EMBL/GenBank/DDBJ databases">
        <authorList>
            <person name="De Vega J J."/>
            <person name="De Vega J J."/>
        </authorList>
    </citation>
    <scope>NUCLEOTIDE SEQUENCE</scope>
</reference>
<dbReference type="Proteomes" id="UP001295794">
    <property type="component" value="Unassembled WGS sequence"/>
</dbReference>
<dbReference type="Pfam" id="PF04408">
    <property type="entry name" value="WHD_HA2"/>
    <property type="match status" value="1"/>
</dbReference>
<dbReference type="GO" id="GO:0005730">
    <property type="term" value="C:nucleolus"/>
    <property type="evidence" value="ECO:0007669"/>
    <property type="project" value="TreeGrafter"/>
</dbReference>
<keyword evidence="5" id="KW-0067">ATP-binding</keyword>
<comment type="catalytic activity">
    <reaction evidence="6">
        <text>ATP + H2O = ADP + phosphate + H(+)</text>
        <dbReference type="Rhea" id="RHEA:13065"/>
        <dbReference type="ChEBI" id="CHEBI:15377"/>
        <dbReference type="ChEBI" id="CHEBI:15378"/>
        <dbReference type="ChEBI" id="CHEBI:30616"/>
        <dbReference type="ChEBI" id="CHEBI:43474"/>
        <dbReference type="ChEBI" id="CHEBI:456216"/>
        <dbReference type="EC" id="3.6.4.13"/>
    </reaction>
</comment>
<dbReference type="GO" id="GO:0045943">
    <property type="term" value="P:positive regulation of transcription by RNA polymerase I"/>
    <property type="evidence" value="ECO:0007669"/>
    <property type="project" value="TreeGrafter"/>
</dbReference>
<dbReference type="InterPro" id="IPR027417">
    <property type="entry name" value="P-loop_NTPase"/>
</dbReference>
<comment type="caution">
    <text evidence="9">The sequence shown here is derived from an EMBL/GenBank/DDBJ whole genome shotgun (WGS) entry which is preliminary data.</text>
</comment>
<dbReference type="Pfam" id="PF00271">
    <property type="entry name" value="Helicase_C"/>
    <property type="match status" value="1"/>
</dbReference>
<accession>A0AAD2I0T7</accession>